<feature type="chain" id="PRO_5025460860" evidence="1">
    <location>
        <begin position="18"/>
        <end position="266"/>
    </location>
</feature>
<evidence type="ECO:0000313" key="2">
    <source>
        <dbReference type="EMBL" id="KAF2760551.1"/>
    </source>
</evidence>
<keyword evidence="1" id="KW-0732">Signal</keyword>
<feature type="signal peptide" evidence="1">
    <location>
        <begin position="1"/>
        <end position="17"/>
    </location>
</feature>
<dbReference type="EMBL" id="ML996568">
    <property type="protein sequence ID" value="KAF2760551.1"/>
    <property type="molecule type" value="Genomic_DNA"/>
</dbReference>
<gene>
    <name evidence="2" type="ORF">EJ05DRAFT_536640</name>
</gene>
<protein>
    <submittedName>
        <fullName evidence="2">Uncharacterized protein</fullName>
    </submittedName>
</protein>
<accession>A0A6A6WHC0</accession>
<proteinExistence type="predicted"/>
<dbReference type="OrthoDB" id="1733656at2759"/>
<dbReference type="GeneID" id="54490383"/>
<evidence type="ECO:0000256" key="1">
    <source>
        <dbReference type="SAM" id="SignalP"/>
    </source>
</evidence>
<dbReference type="RefSeq" id="XP_033603002.1">
    <property type="nucleotide sequence ID" value="XM_033749329.1"/>
</dbReference>
<dbReference type="AlphaFoldDB" id="A0A6A6WHC0"/>
<dbReference type="Proteomes" id="UP000799437">
    <property type="component" value="Unassembled WGS sequence"/>
</dbReference>
<name>A0A6A6WHC0_9PEZI</name>
<evidence type="ECO:0000313" key="3">
    <source>
        <dbReference type="Proteomes" id="UP000799437"/>
    </source>
</evidence>
<sequence length="266" mass="28770">MRFSSTLVFALSALAVAEEQAPLADKVKGWFNKAQSYVSSAVPAPSHLIDAGAAKVASAVVSPINRENWKTVIRPTSALSEGPEEWVVYVTGGNTTCFGRCANATKAWNESVALMSPNPKRPNFAILDCEEDPILCNAWAVGPPALYYILLPKPLPDQSKPSTTVYYIPMNRTSITAREITKLVAEKGYQDFKPYEGPYHPFDGLLAQFGLDIPLAYVSWGFSKLPSWAPMIIISFLSRSFMGRRMNPNRGAGTAGAAPAGAAPAR</sequence>
<organism evidence="2 3">
    <name type="scientific">Pseudovirgaria hyperparasitica</name>
    <dbReference type="NCBI Taxonomy" id="470096"/>
    <lineage>
        <taxon>Eukaryota</taxon>
        <taxon>Fungi</taxon>
        <taxon>Dikarya</taxon>
        <taxon>Ascomycota</taxon>
        <taxon>Pezizomycotina</taxon>
        <taxon>Dothideomycetes</taxon>
        <taxon>Dothideomycetes incertae sedis</taxon>
        <taxon>Acrospermales</taxon>
        <taxon>Acrospermaceae</taxon>
        <taxon>Pseudovirgaria</taxon>
    </lineage>
</organism>
<reference evidence="2" key="1">
    <citation type="journal article" date="2020" name="Stud. Mycol.">
        <title>101 Dothideomycetes genomes: a test case for predicting lifestyles and emergence of pathogens.</title>
        <authorList>
            <person name="Haridas S."/>
            <person name="Albert R."/>
            <person name="Binder M."/>
            <person name="Bloem J."/>
            <person name="Labutti K."/>
            <person name="Salamov A."/>
            <person name="Andreopoulos B."/>
            <person name="Baker S."/>
            <person name="Barry K."/>
            <person name="Bills G."/>
            <person name="Bluhm B."/>
            <person name="Cannon C."/>
            <person name="Castanera R."/>
            <person name="Culley D."/>
            <person name="Daum C."/>
            <person name="Ezra D."/>
            <person name="Gonzalez J."/>
            <person name="Henrissat B."/>
            <person name="Kuo A."/>
            <person name="Liang C."/>
            <person name="Lipzen A."/>
            <person name="Lutzoni F."/>
            <person name="Magnuson J."/>
            <person name="Mondo S."/>
            <person name="Nolan M."/>
            <person name="Ohm R."/>
            <person name="Pangilinan J."/>
            <person name="Park H.-J."/>
            <person name="Ramirez L."/>
            <person name="Alfaro M."/>
            <person name="Sun H."/>
            <person name="Tritt A."/>
            <person name="Yoshinaga Y."/>
            <person name="Zwiers L.-H."/>
            <person name="Turgeon B."/>
            <person name="Goodwin S."/>
            <person name="Spatafora J."/>
            <person name="Crous P."/>
            <person name="Grigoriev I."/>
        </authorList>
    </citation>
    <scope>NUCLEOTIDE SEQUENCE</scope>
    <source>
        <strain evidence="2">CBS 121739</strain>
    </source>
</reference>
<keyword evidence="3" id="KW-1185">Reference proteome</keyword>